<dbReference type="EMBL" id="LAZR01066325">
    <property type="protein sequence ID" value="KKK53799.1"/>
    <property type="molecule type" value="Genomic_DNA"/>
</dbReference>
<feature type="region of interest" description="Disordered" evidence="2">
    <location>
        <begin position="1"/>
        <end position="34"/>
    </location>
</feature>
<dbReference type="AlphaFoldDB" id="A0A0F8YHV1"/>
<reference evidence="3" key="1">
    <citation type="journal article" date="2015" name="Nature">
        <title>Complex archaea that bridge the gap between prokaryotes and eukaryotes.</title>
        <authorList>
            <person name="Spang A."/>
            <person name="Saw J.H."/>
            <person name="Jorgensen S.L."/>
            <person name="Zaremba-Niedzwiedzka K."/>
            <person name="Martijn J."/>
            <person name="Lind A.E."/>
            <person name="van Eijk R."/>
            <person name="Schleper C."/>
            <person name="Guy L."/>
            <person name="Ettema T.J."/>
        </authorList>
    </citation>
    <scope>NUCLEOTIDE SEQUENCE</scope>
</reference>
<keyword evidence="1" id="KW-0175">Coiled coil</keyword>
<gene>
    <name evidence="3" type="ORF">LCGC14_3091140</name>
</gene>
<protein>
    <recommendedName>
        <fullName evidence="4">Scaffolding protein</fullName>
    </recommendedName>
</protein>
<name>A0A0F8YHV1_9ZZZZ</name>
<feature type="coiled-coil region" evidence="1">
    <location>
        <begin position="61"/>
        <end position="129"/>
    </location>
</feature>
<feature type="compositionally biased region" description="Basic and acidic residues" evidence="2">
    <location>
        <begin position="188"/>
        <end position="210"/>
    </location>
</feature>
<proteinExistence type="predicted"/>
<organism evidence="3">
    <name type="scientific">marine sediment metagenome</name>
    <dbReference type="NCBI Taxonomy" id="412755"/>
    <lineage>
        <taxon>unclassified sequences</taxon>
        <taxon>metagenomes</taxon>
        <taxon>ecological metagenomes</taxon>
    </lineage>
</organism>
<feature type="region of interest" description="Disordered" evidence="2">
    <location>
        <begin position="188"/>
        <end position="239"/>
    </location>
</feature>
<feature type="non-terminal residue" evidence="3">
    <location>
        <position position="1"/>
    </location>
</feature>
<evidence type="ECO:0008006" key="4">
    <source>
        <dbReference type="Google" id="ProtNLM"/>
    </source>
</evidence>
<evidence type="ECO:0000256" key="1">
    <source>
        <dbReference type="SAM" id="Coils"/>
    </source>
</evidence>
<feature type="compositionally biased region" description="Basic and acidic residues" evidence="2">
    <location>
        <begin position="23"/>
        <end position="33"/>
    </location>
</feature>
<evidence type="ECO:0000256" key="2">
    <source>
        <dbReference type="SAM" id="MobiDB-lite"/>
    </source>
</evidence>
<accession>A0A0F8YHV1</accession>
<comment type="caution">
    <text evidence="3">The sequence shown here is derived from an EMBL/GenBank/DDBJ whole genome shotgun (WGS) entry which is preliminary data.</text>
</comment>
<evidence type="ECO:0000313" key="3">
    <source>
        <dbReference type="EMBL" id="KKK53799.1"/>
    </source>
</evidence>
<sequence length="239" mass="26374">EAEGASAPEAEVKTPAEASKVSPEGEKVEEKPIHTQAQTEFLVHVAKSEAGRLQKIAEDERDEFKTKAEKADGMIEDIQKERDTIKAEIEELTSDDPKKFDLVTRENQLREAQRTLKTATEELATQQKDNETIVTSAKETLLEIAIWEVATEYKSGDPVKLKNLCATLGVTDEAKLREVADKLWEKAEAKAPAKKAEGEGGEKEVKEKLNLDSGDTHGGGEATEQDVLDNLYPTMAKKK</sequence>